<dbReference type="SUPFAM" id="SSF47459">
    <property type="entry name" value="HLH, helix-loop-helix DNA-binding domain"/>
    <property type="match status" value="1"/>
</dbReference>
<proteinExistence type="predicted"/>
<dbReference type="CDD" id="cd19699">
    <property type="entry name" value="bHLH_TS_dMYOD_like"/>
    <property type="match status" value="1"/>
</dbReference>
<feature type="compositionally biased region" description="Acidic residues" evidence="5">
    <location>
        <begin position="267"/>
        <end position="277"/>
    </location>
</feature>
<protein>
    <recommendedName>
        <fullName evidence="4">Myoblast determination protein 1 homolog</fullName>
    </recommendedName>
</protein>
<evidence type="ECO:0000256" key="4">
    <source>
        <dbReference type="ARBA" id="ARBA00070761"/>
    </source>
</evidence>
<feature type="region of interest" description="Disordered" evidence="5">
    <location>
        <begin position="260"/>
        <end position="283"/>
    </location>
</feature>
<reference evidence="7 8" key="1">
    <citation type="submission" date="2022-05" db="EMBL/GenBank/DDBJ databases">
        <title>Chromosome-level reference genomes for two strains of Caenorhabditis briggsae: an improved platform for comparative genomics.</title>
        <authorList>
            <person name="Stevens L."/>
            <person name="Andersen E.C."/>
        </authorList>
    </citation>
    <scope>NUCLEOTIDE SEQUENCE [LARGE SCALE GENOMIC DNA]</scope>
    <source>
        <strain evidence="7">QX1410_ONT</strain>
        <tissue evidence="7">Whole-organism</tissue>
    </source>
</reference>
<dbReference type="GO" id="GO:0006355">
    <property type="term" value="P:regulation of DNA-templated transcription"/>
    <property type="evidence" value="ECO:0007669"/>
    <property type="project" value="InterPro"/>
</dbReference>
<keyword evidence="2" id="KW-0238">DNA-binding</keyword>
<dbReference type="SMART" id="SM00353">
    <property type="entry name" value="HLH"/>
    <property type="match status" value="1"/>
</dbReference>
<dbReference type="PANTHER" id="PTHR11534">
    <property type="entry name" value="MYOGENIC FACTOR"/>
    <property type="match status" value="1"/>
</dbReference>
<dbReference type="PANTHER" id="PTHR11534:SF9">
    <property type="entry name" value="MYOGENIC-DETERMINATION PROTEIN"/>
    <property type="match status" value="1"/>
</dbReference>
<dbReference type="InterPro" id="IPR039704">
    <property type="entry name" value="Myogenic_factor"/>
</dbReference>
<dbReference type="FunFam" id="4.10.280.10:FF:000005">
    <property type="entry name" value="Myogenic factor"/>
    <property type="match status" value="1"/>
</dbReference>
<feature type="domain" description="BHLH" evidence="6">
    <location>
        <begin position="164"/>
        <end position="215"/>
    </location>
</feature>
<evidence type="ECO:0000256" key="3">
    <source>
        <dbReference type="ARBA" id="ARBA00023242"/>
    </source>
</evidence>
<dbReference type="GO" id="GO:0005634">
    <property type="term" value="C:nucleus"/>
    <property type="evidence" value="ECO:0007669"/>
    <property type="project" value="UniProtKB-SubCell"/>
</dbReference>
<evidence type="ECO:0000313" key="8">
    <source>
        <dbReference type="Proteomes" id="UP000827892"/>
    </source>
</evidence>
<evidence type="ECO:0000259" key="6">
    <source>
        <dbReference type="PROSITE" id="PS50888"/>
    </source>
</evidence>
<dbReference type="Gene3D" id="4.10.280.10">
    <property type="entry name" value="Helix-loop-helix DNA-binding domain"/>
    <property type="match status" value="1"/>
</dbReference>
<accession>A0AAE9DHP7</accession>
<dbReference type="GO" id="GO:0003677">
    <property type="term" value="F:DNA binding"/>
    <property type="evidence" value="ECO:0007669"/>
    <property type="project" value="UniProtKB-KW"/>
</dbReference>
<organism evidence="7 8">
    <name type="scientific">Caenorhabditis briggsae</name>
    <dbReference type="NCBI Taxonomy" id="6238"/>
    <lineage>
        <taxon>Eukaryota</taxon>
        <taxon>Metazoa</taxon>
        <taxon>Ecdysozoa</taxon>
        <taxon>Nematoda</taxon>
        <taxon>Chromadorea</taxon>
        <taxon>Rhabditida</taxon>
        <taxon>Rhabditina</taxon>
        <taxon>Rhabditomorpha</taxon>
        <taxon>Rhabditoidea</taxon>
        <taxon>Rhabditidae</taxon>
        <taxon>Peloderinae</taxon>
        <taxon>Caenorhabditis</taxon>
    </lineage>
</organism>
<dbReference type="Pfam" id="PF00010">
    <property type="entry name" value="HLH"/>
    <property type="match status" value="1"/>
</dbReference>
<dbReference type="InterPro" id="IPR036638">
    <property type="entry name" value="HLH_DNA-bd_sf"/>
</dbReference>
<evidence type="ECO:0000256" key="1">
    <source>
        <dbReference type="ARBA" id="ARBA00004123"/>
    </source>
</evidence>
<dbReference type="PROSITE" id="PS50888">
    <property type="entry name" value="BHLH"/>
    <property type="match status" value="1"/>
</dbReference>
<dbReference type="InterPro" id="IPR011598">
    <property type="entry name" value="bHLH_dom"/>
</dbReference>
<dbReference type="EMBL" id="CP090892">
    <property type="protein sequence ID" value="ULU04111.1"/>
    <property type="molecule type" value="Genomic_DNA"/>
</dbReference>
<evidence type="ECO:0000256" key="2">
    <source>
        <dbReference type="ARBA" id="ARBA00023125"/>
    </source>
</evidence>
<sequence>MNQTETSTAPANAETYDTNIYYTPSPRVTANDITTLTTFATPVPQALDYVNTQYNDIYRNQPATYYLPTYGQPGSSSFYPDFSNFNVARTQDFAALPTVAADIKPIIIKQEKEVSSGGSNNNDPTSTDLLGDGVAHSGDETAPIATLVAGANAPRRTKFVLSVDRRKAATMRERRRLRKVNEAFEVVKQRTCPNPNQRLPKVEILRSAIDYINTLERMLTSVGKTTKIMDQNHHLQMTQPISAAPHDYITSSHFANAGYNPDGPNVYDDEDLSDTDEDRDHHHHKLGNAIDLRRRNSLDGLARIVDNIPLLQSQPEVPNEIPAGSEDKKLEIL</sequence>
<evidence type="ECO:0000313" key="7">
    <source>
        <dbReference type="EMBL" id="ULU04111.1"/>
    </source>
</evidence>
<dbReference type="Proteomes" id="UP000827892">
    <property type="component" value="Chromosome II"/>
</dbReference>
<comment type="subcellular location">
    <subcellularLocation>
        <location evidence="1">Nucleus</location>
    </subcellularLocation>
</comment>
<name>A0AAE9DHP7_CAEBR</name>
<dbReference type="GO" id="GO:0007517">
    <property type="term" value="P:muscle organ development"/>
    <property type="evidence" value="ECO:0007669"/>
    <property type="project" value="InterPro"/>
</dbReference>
<dbReference type="AlphaFoldDB" id="A0AAE9DHP7"/>
<keyword evidence="3" id="KW-0539">Nucleus</keyword>
<gene>
    <name evidence="7" type="ORF">L3Y34_017125</name>
</gene>
<evidence type="ECO:0000256" key="5">
    <source>
        <dbReference type="SAM" id="MobiDB-lite"/>
    </source>
</evidence>
<dbReference type="GO" id="GO:0046983">
    <property type="term" value="F:protein dimerization activity"/>
    <property type="evidence" value="ECO:0007669"/>
    <property type="project" value="InterPro"/>
</dbReference>